<reference evidence="2" key="1">
    <citation type="journal article" date="2023" name="Mol. Phylogenet. Evol.">
        <title>Genome-scale phylogeny and comparative genomics of the fungal order Sordariales.</title>
        <authorList>
            <person name="Hensen N."/>
            <person name="Bonometti L."/>
            <person name="Westerberg I."/>
            <person name="Brannstrom I.O."/>
            <person name="Guillou S."/>
            <person name="Cros-Aarteil S."/>
            <person name="Calhoun S."/>
            <person name="Haridas S."/>
            <person name="Kuo A."/>
            <person name="Mondo S."/>
            <person name="Pangilinan J."/>
            <person name="Riley R."/>
            <person name="LaButti K."/>
            <person name="Andreopoulos B."/>
            <person name="Lipzen A."/>
            <person name="Chen C."/>
            <person name="Yan M."/>
            <person name="Daum C."/>
            <person name="Ng V."/>
            <person name="Clum A."/>
            <person name="Steindorff A."/>
            <person name="Ohm R.A."/>
            <person name="Martin F."/>
            <person name="Silar P."/>
            <person name="Natvig D.O."/>
            <person name="Lalanne C."/>
            <person name="Gautier V."/>
            <person name="Ament-Velasquez S.L."/>
            <person name="Kruys A."/>
            <person name="Hutchinson M.I."/>
            <person name="Powell A.J."/>
            <person name="Barry K."/>
            <person name="Miller A.N."/>
            <person name="Grigoriev I.V."/>
            <person name="Debuchy R."/>
            <person name="Gladieux P."/>
            <person name="Hiltunen Thoren M."/>
            <person name="Johannesson H."/>
        </authorList>
    </citation>
    <scope>NUCLEOTIDE SEQUENCE</scope>
    <source>
        <strain evidence="2">CBS 315.58</strain>
    </source>
</reference>
<evidence type="ECO:0000313" key="2">
    <source>
        <dbReference type="EMBL" id="KAK4197183.1"/>
    </source>
</evidence>
<dbReference type="SUPFAM" id="SSF52540">
    <property type="entry name" value="P-loop containing nucleoside triphosphate hydrolases"/>
    <property type="match status" value="1"/>
</dbReference>
<dbReference type="PANTHER" id="PTHR46082:SF6">
    <property type="entry name" value="AAA+ ATPASE DOMAIN-CONTAINING PROTEIN-RELATED"/>
    <property type="match status" value="1"/>
</dbReference>
<reference evidence="2" key="2">
    <citation type="submission" date="2023-05" db="EMBL/GenBank/DDBJ databases">
        <authorList>
            <consortium name="Lawrence Berkeley National Laboratory"/>
            <person name="Steindorff A."/>
            <person name="Hensen N."/>
            <person name="Bonometti L."/>
            <person name="Westerberg I."/>
            <person name="Brannstrom I.O."/>
            <person name="Guillou S."/>
            <person name="Cros-Aarteil S."/>
            <person name="Calhoun S."/>
            <person name="Haridas S."/>
            <person name="Kuo A."/>
            <person name="Mondo S."/>
            <person name="Pangilinan J."/>
            <person name="Riley R."/>
            <person name="Labutti K."/>
            <person name="Andreopoulos B."/>
            <person name="Lipzen A."/>
            <person name="Chen C."/>
            <person name="Yanf M."/>
            <person name="Daum C."/>
            <person name="Ng V."/>
            <person name="Clum A."/>
            <person name="Ohm R."/>
            <person name="Martin F."/>
            <person name="Silar P."/>
            <person name="Natvig D."/>
            <person name="Lalanne C."/>
            <person name="Gautier V."/>
            <person name="Ament-Velasquez S.L."/>
            <person name="Kruys A."/>
            <person name="Hutchinson M.I."/>
            <person name="Powell A.J."/>
            <person name="Barry K."/>
            <person name="Miller A.N."/>
            <person name="Grigoriev I.V."/>
            <person name="Debuchy R."/>
            <person name="Gladieux P."/>
            <person name="Thoren M.H."/>
            <person name="Johannesson H."/>
        </authorList>
    </citation>
    <scope>NUCLEOTIDE SEQUENCE</scope>
    <source>
        <strain evidence="2">CBS 315.58</strain>
    </source>
</reference>
<dbReference type="InterPro" id="IPR019734">
    <property type="entry name" value="TPR_rpt"/>
</dbReference>
<accession>A0AAN7ARZ7</accession>
<comment type="caution">
    <text evidence="2">The sequence shown here is derived from an EMBL/GenBank/DDBJ whole genome shotgun (WGS) entry which is preliminary data.</text>
</comment>
<dbReference type="SMART" id="SM00028">
    <property type="entry name" value="TPR"/>
    <property type="match status" value="4"/>
</dbReference>
<proteinExistence type="predicted"/>
<name>A0AAN7ARZ7_9PEZI</name>
<dbReference type="SUPFAM" id="SSF53167">
    <property type="entry name" value="Purine and uridine phosphorylases"/>
    <property type="match status" value="1"/>
</dbReference>
<dbReference type="GO" id="GO:0003824">
    <property type="term" value="F:catalytic activity"/>
    <property type="evidence" value="ECO:0007669"/>
    <property type="project" value="InterPro"/>
</dbReference>
<evidence type="ECO:0000259" key="1">
    <source>
        <dbReference type="Pfam" id="PF01048"/>
    </source>
</evidence>
<dbReference type="AlphaFoldDB" id="A0AAN7ARZ7"/>
<dbReference type="InterPro" id="IPR035994">
    <property type="entry name" value="Nucleoside_phosphorylase_sf"/>
</dbReference>
<dbReference type="Gene3D" id="3.40.50.300">
    <property type="entry name" value="P-loop containing nucleotide triphosphate hydrolases"/>
    <property type="match status" value="1"/>
</dbReference>
<keyword evidence="3" id="KW-1185">Reference proteome</keyword>
<dbReference type="GO" id="GO:0009116">
    <property type="term" value="P:nucleoside metabolic process"/>
    <property type="evidence" value="ECO:0007669"/>
    <property type="project" value="InterPro"/>
</dbReference>
<dbReference type="InterPro" id="IPR011990">
    <property type="entry name" value="TPR-like_helical_dom_sf"/>
</dbReference>
<organism evidence="2 3">
    <name type="scientific">Triangularia verruculosa</name>
    <dbReference type="NCBI Taxonomy" id="2587418"/>
    <lineage>
        <taxon>Eukaryota</taxon>
        <taxon>Fungi</taxon>
        <taxon>Dikarya</taxon>
        <taxon>Ascomycota</taxon>
        <taxon>Pezizomycotina</taxon>
        <taxon>Sordariomycetes</taxon>
        <taxon>Sordariomycetidae</taxon>
        <taxon>Sordariales</taxon>
        <taxon>Podosporaceae</taxon>
        <taxon>Triangularia</taxon>
    </lineage>
</organism>
<dbReference type="InterPro" id="IPR053137">
    <property type="entry name" value="NLR-like"/>
</dbReference>
<dbReference type="Pfam" id="PF01048">
    <property type="entry name" value="PNP_UDP_1"/>
    <property type="match status" value="1"/>
</dbReference>
<dbReference type="Pfam" id="PF13374">
    <property type="entry name" value="TPR_10"/>
    <property type="match status" value="3"/>
</dbReference>
<dbReference type="Gene3D" id="3.40.50.1580">
    <property type="entry name" value="Nucleoside phosphorylase domain"/>
    <property type="match status" value="1"/>
</dbReference>
<dbReference type="PANTHER" id="PTHR46082">
    <property type="entry name" value="ATP/GTP-BINDING PROTEIN-RELATED"/>
    <property type="match status" value="1"/>
</dbReference>
<evidence type="ECO:0000313" key="3">
    <source>
        <dbReference type="Proteomes" id="UP001303160"/>
    </source>
</evidence>
<dbReference type="Gene3D" id="1.25.40.10">
    <property type="entry name" value="Tetratricopeptide repeat domain"/>
    <property type="match status" value="1"/>
</dbReference>
<dbReference type="Proteomes" id="UP001303160">
    <property type="component" value="Unassembled WGS sequence"/>
</dbReference>
<protein>
    <submittedName>
        <fullName evidence="2">Kinesin light chain 3</fullName>
    </submittedName>
</protein>
<gene>
    <name evidence="2" type="ORF">QBC40DRAFT_342154</name>
</gene>
<dbReference type="Pfam" id="PF13424">
    <property type="entry name" value="TPR_12"/>
    <property type="match status" value="1"/>
</dbReference>
<sequence>MAQVWNWQSHTPPDIRSGFKIAIFCALPTEADAVHALFDYHWDDNGPPYDKVAGDPNAYSTGAIGCHNVVLAHMSSIGKVSSALVAANFKQSFPNIELALVVGTCGVVPFGPKKEERLLGDVIISDGVVQYDLGRQLPEGFRRKDTLLDSLGRPNLEIRSLLAKLKVLHHRKALRTRMTAYLNTLQAEPELAAGYPGKAKDRLFEATYRHLNDGALCEACGCSGNLVPRSRLEQENPQPMVHFGLIASGDRIMQSGTDRDTIARREEVIGYEMEGSGVLDIFPCVVIKGACNYADSHKAKEWQQYAAATAAACMKAFLRQWTPSPSVQDDGARSAFLVPYPQISSFVGRSEILQKLYQLPLNSTSQTRVAFCGLDGIGYPDLSVFWIHASNNERFREAYSDIAQKFKIPGHENPEEDVLALVKRWLESSTCGHWLMAIDNADDPELFFNKTGGLGRYLPECAHGTMLITTRNLQVASRLTKEMATFTIEIGEMNEDETAQLLSTQLNEGDTIITITDYIQLLDKSDQNLVDLLSEDFMTAERDSDTPRAVAEACIVSFEQIRRLDTLADELLSIMSLLDCQAIPHEFLSTYAQDQGHGELQLTKALGVLKAFSFVIEDKDHNFDMHRLVHLVTRRWLGQQNKTQCYAELAISVVSERFPYGGYENWKICNAYLPHASAVLNLKEETASSEAKLARSELLHNVGCFARGQGQFQQAEQRQKEALELRQDLLGEEHPPTLDTTYELADIYIHQGRWNEAELLHAKVLDIRKRVLGTEHPNTLASMNNPALTYSNQGRWKEAELLHIQALEIGKRKVLGPDHPVTITTHEELASIYWKQSQFSEAEIVEVEILEQRRKILGEEHPDTLLCMHNLAVTWRDMDRFEEAIVLMQDCLHLGQTVVTSERGW</sequence>
<dbReference type="InterPro" id="IPR000845">
    <property type="entry name" value="Nucleoside_phosphorylase_d"/>
</dbReference>
<feature type="domain" description="Nucleoside phosphorylase" evidence="1">
    <location>
        <begin position="20"/>
        <end position="318"/>
    </location>
</feature>
<dbReference type="InterPro" id="IPR027417">
    <property type="entry name" value="P-loop_NTPase"/>
</dbReference>
<dbReference type="SUPFAM" id="SSF48452">
    <property type="entry name" value="TPR-like"/>
    <property type="match status" value="2"/>
</dbReference>
<dbReference type="EMBL" id="MU863968">
    <property type="protein sequence ID" value="KAK4197183.1"/>
    <property type="molecule type" value="Genomic_DNA"/>
</dbReference>